<accession>A0A1G9J0W5</accession>
<dbReference type="Pfam" id="PF12771">
    <property type="entry name" value="SusD-like_2"/>
    <property type="match status" value="2"/>
</dbReference>
<dbReference type="STRING" id="192904.SAMN04488514_101348"/>
<dbReference type="AlphaFoldDB" id="A0A1G9J0W5"/>
<reference evidence="1 2" key="1">
    <citation type="submission" date="2016-10" db="EMBL/GenBank/DDBJ databases">
        <authorList>
            <person name="de Groot N.N."/>
        </authorList>
    </citation>
    <scope>NUCLEOTIDE SEQUENCE [LARGE SCALE GENOMIC DNA]</scope>
    <source>
        <strain evidence="1 2">DSM 19886</strain>
    </source>
</reference>
<name>A0A1G9J0W5_9FLAO</name>
<dbReference type="PROSITE" id="PS51257">
    <property type="entry name" value="PROKAR_LIPOPROTEIN"/>
    <property type="match status" value="1"/>
</dbReference>
<dbReference type="Proteomes" id="UP000199440">
    <property type="component" value="Unassembled WGS sequence"/>
</dbReference>
<evidence type="ECO:0000313" key="2">
    <source>
        <dbReference type="Proteomes" id="UP000199440"/>
    </source>
</evidence>
<organism evidence="1 2">
    <name type="scientific">Kriegella aquimaris</name>
    <dbReference type="NCBI Taxonomy" id="192904"/>
    <lineage>
        <taxon>Bacteria</taxon>
        <taxon>Pseudomonadati</taxon>
        <taxon>Bacteroidota</taxon>
        <taxon>Flavobacteriia</taxon>
        <taxon>Flavobacteriales</taxon>
        <taxon>Flavobacteriaceae</taxon>
        <taxon>Kriegella</taxon>
    </lineage>
</organism>
<dbReference type="SUPFAM" id="SSF48452">
    <property type="entry name" value="TPR-like"/>
    <property type="match status" value="1"/>
</dbReference>
<proteinExistence type="predicted"/>
<dbReference type="InterPro" id="IPR041662">
    <property type="entry name" value="SusD-like_2"/>
</dbReference>
<gene>
    <name evidence="1" type="ORF">SAMN04488514_101348</name>
</gene>
<evidence type="ECO:0000313" key="1">
    <source>
        <dbReference type="EMBL" id="SDL30843.1"/>
    </source>
</evidence>
<protein>
    <submittedName>
        <fullName evidence="1">Starch-binding associating with outer membrane</fullName>
    </submittedName>
</protein>
<dbReference type="Gene3D" id="1.25.40.390">
    <property type="match status" value="1"/>
</dbReference>
<sequence>MYQLKNKIGILVLGLTVLISCHGLEELNENPNQIGSDNVDPNLLMSTVISGTAKNVVGLGFGDMAGVMQHTQKDGWSGGHNSYDWSNDSHSWNGYYSLLNNNKTLIEKAEADNLDFHLGVGLVMKAYLFGMITDLWGDAPYEGALRADEGVDFFDAVFDEQKSIYTGIFADLTRANTLLSQSQDAYFSIQSQQDILYAGDVSQWRKFANSLALRYYMRISVKEPGLAAEGIRRISSNPQQYPIITDADDDANVDYVGASPNDSWPTNTEFDTSPQGAYFRIKMSATLVDALQLLDDPRLGVWANEIEIPLVLEAGAPDDYDEEIEGERHVSQKLVDDHLAIVGEPVDFDKEYVGLPTAITLGPAFNLKKEFNQGSYNPHVSQLNDIYKAASGPLLKSRLISAAEVHFILAEAALNGWAPGSVEQYYNEGIQQSLNAWGIGDSYSAYISGPAAYGDYEDIMEQKWIASWSSATQSWFDYRRTGLPDLQTGPSAKRAALPLRFYYHIDEIDNNTANADAAINKLETTPFKGEDTSNNSAWSKMWLLQGTNKPY</sequence>
<dbReference type="RefSeq" id="WP_218129520.1">
    <property type="nucleotide sequence ID" value="NZ_FNGV01000001.1"/>
</dbReference>
<keyword evidence="2" id="KW-1185">Reference proteome</keyword>
<dbReference type="InterPro" id="IPR011990">
    <property type="entry name" value="TPR-like_helical_dom_sf"/>
</dbReference>
<dbReference type="EMBL" id="FNGV01000001">
    <property type="protein sequence ID" value="SDL30843.1"/>
    <property type="molecule type" value="Genomic_DNA"/>
</dbReference>